<evidence type="ECO:0000256" key="1">
    <source>
        <dbReference type="SAM" id="Phobius"/>
    </source>
</evidence>
<dbReference type="Proteomes" id="UP000184287">
    <property type="component" value="Unassembled WGS sequence"/>
</dbReference>
<proteinExistence type="predicted"/>
<dbReference type="RefSeq" id="WP_073230503.1">
    <property type="nucleotide sequence ID" value="NZ_FQUQ01000002.1"/>
</dbReference>
<feature type="domain" description="FecR protein" evidence="2">
    <location>
        <begin position="167"/>
        <end position="263"/>
    </location>
</feature>
<gene>
    <name evidence="4" type="ORF">SAMN04488522_102534</name>
</gene>
<keyword evidence="5" id="KW-1185">Reference proteome</keyword>
<organism evidence="4 5">
    <name type="scientific">Pedobacter caeni</name>
    <dbReference type="NCBI Taxonomy" id="288992"/>
    <lineage>
        <taxon>Bacteria</taxon>
        <taxon>Pseudomonadati</taxon>
        <taxon>Bacteroidota</taxon>
        <taxon>Sphingobacteriia</taxon>
        <taxon>Sphingobacteriales</taxon>
        <taxon>Sphingobacteriaceae</taxon>
        <taxon>Pedobacter</taxon>
    </lineage>
</organism>
<dbReference type="GO" id="GO:0016989">
    <property type="term" value="F:sigma factor antagonist activity"/>
    <property type="evidence" value="ECO:0007669"/>
    <property type="project" value="TreeGrafter"/>
</dbReference>
<dbReference type="Gene3D" id="3.55.50.30">
    <property type="match status" value="1"/>
</dbReference>
<dbReference type="EMBL" id="FQUQ01000002">
    <property type="protein sequence ID" value="SHF23683.1"/>
    <property type="molecule type" value="Genomic_DNA"/>
</dbReference>
<dbReference type="Gene3D" id="2.60.120.1440">
    <property type="match status" value="1"/>
</dbReference>
<dbReference type="PANTHER" id="PTHR30273">
    <property type="entry name" value="PERIPLASMIC SIGNAL SENSOR AND SIGMA FACTOR ACTIVATOR FECR-RELATED"/>
    <property type="match status" value="1"/>
</dbReference>
<feature type="transmembrane region" description="Helical" evidence="1">
    <location>
        <begin position="73"/>
        <end position="92"/>
    </location>
</feature>
<dbReference type="InterPro" id="IPR032508">
    <property type="entry name" value="FecR_C"/>
</dbReference>
<keyword evidence="1" id="KW-0472">Membrane</keyword>
<dbReference type="AlphaFoldDB" id="A0A1M5A059"/>
<keyword evidence="1" id="KW-1133">Transmembrane helix</keyword>
<sequence length="379" mass="42657">MRTADYEKLLDQYKAGNCTQEEIAFIESWYLAYQEGTLYEDLSLADRETDLAEVREALGLEYPKPEVRLWPRLVATAAAILIVFGAGLYFYMDKNNPTVPVYANDIPSKGKNTATLTLANGEKIELSEVRIGKLADQAGIQISKTKDGQLIYEIGNKPDAMANKWNTLSTAKGETYMVQLPDGTKVWLNNASALKYPATFTNVKKRSVELSGEAYFEVAKDQLHPFVVKTAEQEVEVLGTHFNINSYTDENSTRTTLLEGAVKVSLVNGVLSRVIKPGEEVLNIQQQLKVKPANIKDAVAWKTGYFRFNNENLESIMRQVSRWYDVDVVYEGNRNELASLTFWGIVSKEKNVSEVLKMIERAEKVKFRISGRTITVIPN</sequence>
<dbReference type="PIRSF" id="PIRSF018266">
    <property type="entry name" value="FecR"/>
    <property type="match status" value="1"/>
</dbReference>
<evidence type="ECO:0000259" key="3">
    <source>
        <dbReference type="Pfam" id="PF16344"/>
    </source>
</evidence>
<dbReference type="InterPro" id="IPR012373">
    <property type="entry name" value="Ferrdict_sens_TM"/>
</dbReference>
<feature type="domain" description="Protein FecR C-terminal" evidence="3">
    <location>
        <begin position="305"/>
        <end position="376"/>
    </location>
</feature>
<keyword evidence="1" id="KW-0812">Transmembrane</keyword>
<dbReference type="PANTHER" id="PTHR30273:SF2">
    <property type="entry name" value="PROTEIN FECR"/>
    <property type="match status" value="1"/>
</dbReference>
<protein>
    <submittedName>
        <fullName evidence="4">FecR family protein</fullName>
    </submittedName>
</protein>
<dbReference type="InterPro" id="IPR006860">
    <property type="entry name" value="FecR"/>
</dbReference>
<accession>A0A1M5A059</accession>
<dbReference type="Pfam" id="PF16344">
    <property type="entry name" value="FecR_C"/>
    <property type="match status" value="1"/>
</dbReference>
<evidence type="ECO:0000313" key="5">
    <source>
        <dbReference type="Proteomes" id="UP000184287"/>
    </source>
</evidence>
<dbReference type="STRING" id="288992.SAMN04488522_102534"/>
<reference evidence="5" key="1">
    <citation type="submission" date="2016-11" db="EMBL/GenBank/DDBJ databases">
        <authorList>
            <person name="Varghese N."/>
            <person name="Submissions S."/>
        </authorList>
    </citation>
    <scope>NUCLEOTIDE SEQUENCE [LARGE SCALE GENOMIC DNA]</scope>
    <source>
        <strain evidence="5">DSM 16990</strain>
    </source>
</reference>
<dbReference type="Pfam" id="PF04773">
    <property type="entry name" value="FecR"/>
    <property type="match status" value="1"/>
</dbReference>
<evidence type="ECO:0000259" key="2">
    <source>
        <dbReference type="Pfam" id="PF04773"/>
    </source>
</evidence>
<dbReference type="FunFam" id="2.60.120.1440:FF:000001">
    <property type="entry name" value="Putative anti-sigma factor"/>
    <property type="match status" value="1"/>
</dbReference>
<name>A0A1M5A059_9SPHI</name>
<dbReference type="OrthoDB" id="1099963at2"/>
<evidence type="ECO:0000313" key="4">
    <source>
        <dbReference type="EMBL" id="SHF23683.1"/>
    </source>
</evidence>